<dbReference type="RefSeq" id="XP_024498547.1">
    <property type="nucleotide sequence ID" value="XM_024653584.1"/>
</dbReference>
<organism evidence="2">
    <name type="scientific">Strongyloides ratti</name>
    <name type="common">Parasitic roundworm</name>
    <dbReference type="NCBI Taxonomy" id="34506"/>
    <lineage>
        <taxon>Eukaryota</taxon>
        <taxon>Metazoa</taxon>
        <taxon>Ecdysozoa</taxon>
        <taxon>Nematoda</taxon>
        <taxon>Chromadorea</taxon>
        <taxon>Rhabditida</taxon>
        <taxon>Tylenchina</taxon>
        <taxon>Panagrolaimomorpha</taxon>
        <taxon>Strongyloidoidea</taxon>
        <taxon>Strongyloididae</taxon>
        <taxon>Strongyloides</taxon>
    </lineage>
</organism>
<keyword evidence="1" id="KW-0472">Membrane</keyword>
<feature type="transmembrane region" description="Helical" evidence="1">
    <location>
        <begin position="18"/>
        <end position="40"/>
    </location>
</feature>
<dbReference type="WBParaSite" id="SRAE_X000108550.1">
    <property type="protein sequence ID" value="SRAE_X000108550.1"/>
    <property type="gene ID" value="WBGene00266650"/>
</dbReference>
<name>A0A090MMT3_STRRB</name>
<keyword evidence="1" id="KW-1133">Transmembrane helix</keyword>
<dbReference type="CTD" id="36384144"/>
<evidence type="ECO:0000313" key="5">
    <source>
        <dbReference type="WormBase" id="SRAE_X000108550"/>
    </source>
</evidence>
<evidence type="ECO:0000313" key="3">
    <source>
        <dbReference type="Proteomes" id="UP000035682"/>
    </source>
</evidence>
<reference evidence="3" key="2">
    <citation type="submission" date="2014-09" db="EMBL/GenBank/DDBJ databases">
        <authorList>
            <person name="Martin A.A."/>
        </authorList>
    </citation>
    <scope>NUCLEOTIDE SEQUENCE</scope>
    <source>
        <strain evidence="3">ED321</strain>
    </source>
</reference>
<evidence type="ECO:0000313" key="4">
    <source>
        <dbReference type="WBParaSite" id="SRAE_X000108550.1"/>
    </source>
</evidence>
<evidence type="ECO:0000313" key="2">
    <source>
        <dbReference type="EMBL" id="CEF59336.1"/>
    </source>
</evidence>
<keyword evidence="1" id="KW-0812">Transmembrane</keyword>
<feature type="transmembrane region" description="Helical" evidence="1">
    <location>
        <begin position="70"/>
        <end position="87"/>
    </location>
</feature>
<keyword evidence="3" id="KW-1185">Reference proteome</keyword>
<gene>
    <name evidence="2 4 5" type="ORF">SRAE_X000108550</name>
</gene>
<protein>
    <submittedName>
        <fullName evidence="2 4">Uncharacterized protein</fullName>
    </submittedName>
</protein>
<sequence>MNFFGIIKKKSVFMIPKLVLNVTIILLVVLYVTLLGYLRFTNSILFVKFLEHQTNVELFVGKTKIKMEEVILFSCTLSFLILQLWFYKIIYSSYKKILEHEVRIDVITKIFMLMPMDDK</sequence>
<dbReference type="EMBL" id="LN609396">
    <property type="protein sequence ID" value="CEF59336.1"/>
    <property type="molecule type" value="Genomic_DNA"/>
</dbReference>
<evidence type="ECO:0000256" key="1">
    <source>
        <dbReference type="SAM" id="Phobius"/>
    </source>
</evidence>
<dbReference type="GeneID" id="36384144"/>
<reference evidence="4" key="3">
    <citation type="submission" date="2020-12" db="UniProtKB">
        <authorList>
            <consortium name="WormBaseParasite"/>
        </authorList>
    </citation>
    <scope>IDENTIFICATION</scope>
</reference>
<accession>A0A090MMT3</accession>
<reference evidence="2" key="1">
    <citation type="submission" date="2014-09" db="EMBL/GenBank/DDBJ databases">
        <authorList>
            <person name="Aslett A.Martin."/>
        </authorList>
    </citation>
    <scope>NUCLEOTIDE SEQUENCE</scope>
    <source>
        <strain evidence="2">ED321 Heterogonic</strain>
    </source>
</reference>
<dbReference type="WormBase" id="SRAE_X000108550">
    <property type="protein sequence ID" value="SRP09920"/>
    <property type="gene ID" value="WBGene00266650"/>
</dbReference>
<proteinExistence type="predicted"/>
<dbReference type="AlphaFoldDB" id="A0A090MMT3"/>
<dbReference type="Proteomes" id="UP000035682">
    <property type="component" value="Unplaced"/>
</dbReference>